<reference evidence="1" key="3">
    <citation type="submission" date="2019-09" db="EMBL/GenBank/DDBJ databases">
        <title>Co-occurence of chitin degradation, pigmentation and bioactivity in marine Pseudoalteromonas.</title>
        <authorList>
            <person name="Sonnenschein E.C."/>
            <person name="Bech P.K."/>
        </authorList>
    </citation>
    <scope>NUCLEOTIDE SEQUENCE</scope>
    <source>
        <strain evidence="1">S3790</strain>
        <strain evidence="2 3">S3895</strain>
    </source>
</reference>
<reference evidence="4" key="2">
    <citation type="submission" date="2019-06" db="EMBL/GenBank/DDBJ databases">
        <title>Co-occurence of chitin degradation, pigmentation and bioactivity in marine Pseudoalteromonas.</title>
        <authorList>
            <person name="Sonnenschein E.C."/>
            <person name="Bech P.K."/>
        </authorList>
    </citation>
    <scope>NUCLEOTIDE SEQUENCE [LARGE SCALE GENOMIC DNA]</scope>
    <source>
        <strain evidence="4">S3790</strain>
    </source>
</reference>
<accession>A0A5S3VC06</accession>
<keyword evidence="3" id="KW-1185">Reference proteome</keyword>
<proteinExistence type="predicted"/>
<evidence type="ECO:0000313" key="3">
    <source>
        <dbReference type="Proteomes" id="UP000307164"/>
    </source>
</evidence>
<evidence type="ECO:0000313" key="2">
    <source>
        <dbReference type="EMBL" id="TMO78656.1"/>
    </source>
</evidence>
<dbReference type="Proteomes" id="UP000307164">
    <property type="component" value="Unassembled WGS sequence"/>
</dbReference>
<dbReference type="RefSeq" id="WP_138591164.1">
    <property type="nucleotide sequence ID" value="NZ_PNBW01000009.1"/>
</dbReference>
<sequence length="141" mass="16061">MFVAHGLWRVYVEAPVIYIGLQGAFNREGIIDLQNDLLAQAMQYPQGNLQSAVIDLSMFEMSTADSFDVIRNYFEGVKSRGYVRVDYIGANALARQVLEQLWRNAKTQIYFFDDAADLLVSQPQHHNGLLTLVQISFEHPH</sequence>
<dbReference type="OrthoDB" id="6305254at2"/>
<dbReference type="EMBL" id="PNBW01000009">
    <property type="protein sequence ID" value="TMO78656.1"/>
    <property type="molecule type" value="Genomic_DNA"/>
</dbReference>
<dbReference type="EMBL" id="PNBX01000025">
    <property type="protein sequence ID" value="TMO69021.1"/>
    <property type="molecule type" value="Genomic_DNA"/>
</dbReference>
<dbReference type="AlphaFoldDB" id="A0A5S3VC06"/>
<reference evidence="1 4" key="1">
    <citation type="submission" date="2018-01" db="EMBL/GenBank/DDBJ databases">
        <authorList>
            <person name="Paulsen S."/>
            <person name="Gram L.K."/>
        </authorList>
    </citation>
    <scope>NUCLEOTIDE SEQUENCE [LARGE SCALE GENOMIC DNA]</scope>
    <source>
        <strain evidence="1 4">S3790</strain>
        <strain evidence="2">S3895</strain>
    </source>
</reference>
<evidence type="ECO:0008006" key="5">
    <source>
        <dbReference type="Google" id="ProtNLM"/>
    </source>
</evidence>
<evidence type="ECO:0000313" key="4">
    <source>
        <dbReference type="Proteomes" id="UP000307217"/>
    </source>
</evidence>
<name>A0A5S3VC06_9GAMM</name>
<comment type="caution">
    <text evidence="1">The sequence shown here is derived from an EMBL/GenBank/DDBJ whole genome shotgun (WGS) entry which is preliminary data.</text>
</comment>
<protein>
    <recommendedName>
        <fullName evidence="5">STAS domain-containing protein</fullName>
    </recommendedName>
</protein>
<dbReference type="Proteomes" id="UP000307217">
    <property type="component" value="Unassembled WGS sequence"/>
</dbReference>
<organism evidence="1 4">
    <name type="scientific">Pseudoalteromonas aurantia</name>
    <dbReference type="NCBI Taxonomy" id="43654"/>
    <lineage>
        <taxon>Bacteria</taxon>
        <taxon>Pseudomonadati</taxon>
        <taxon>Pseudomonadota</taxon>
        <taxon>Gammaproteobacteria</taxon>
        <taxon>Alteromonadales</taxon>
        <taxon>Pseudoalteromonadaceae</taxon>
        <taxon>Pseudoalteromonas</taxon>
    </lineage>
</organism>
<gene>
    <name evidence="1" type="ORF">CWC19_06740</name>
    <name evidence="2" type="ORF">CWC20_01320</name>
</gene>
<evidence type="ECO:0000313" key="1">
    <source>
        <dbReference type="EMBL" id="TMO69021.1"/>
    </source>
</evidence>